<evidence type="ECO:0000313" key="3">
    <source>
        <dbReference type="Proteomes" id="UP000008694"/>
    </source>
</evidence>
<dbReference type="AlphaFoldDB" id="D7LEN2"/>
<keyword evidence="3" id="KW-1185">Reference proteome</keyword>
<dbReference type="Gramene" id="Al_scaffold_0004_259">
    <property type="protein sequence ID" value="Al_scaffold_0004_259"/>
    <property type="gene ID" value="Al_scaffold_0004_259"/>
</dbReference>
<protein>
    <submittedName>
        <fullName evidence="2">Predicted protein</fullName>
    </submittedName>
</protein>
<reference evidence="3" key="1">
    <citation type="journal article" date="2011" name="Nat. Genet.">
        <title>The Arabidopsis lyrata genome sequence and the basis of rapid genome size change.</title>
        <authorList>
            <person name="Hu T.T."/>
            <person name="Pattyn P."/>
            <person name="Bakker E.G."/>
            <person name="Cao J."/>
            <person name="Cheng J.-F."/>
            <person name="Clark R.M."/>
            <person name="Fahlgren N."/>
            <person name="Fawcett J.A."/>
            <person name="Grimwood J."/>
            <person name="Gundlach H."/>
            <person name="Haberer G."/>
            <person name="Hollister J.D."/>
            <person name="Ossowski S."/>
            <person name="Ottilar R.P."/>
            <person name="Salamov A.A."/>
            <person name="Schneeberger K."/>
            <person name="Spannagl M."/>
            <person name="Wang X."/>
            <person name="Yang L."/>
            <person name="Nasrallah M.E."/>
            <person name="Bergelson J."/>
            <person name="Carrington J.C."/>
            <person name="Gaut B.S."/>
            <person name="Schmutz J."/>
            <person name="Mayer K.F.X."/>
            <person name="Van de Peer Y."/>
            <person name="Grigoriev I.V."/>
            <person name="Nordborg M."/>
            <person name="Weigel D."/>
            <person name="Guo Y.-L."/>
        </authorList>
    </citation>
    <scope>NUCLEOTIDE SEQUENCE [LARGE SCALE GENOMIC DNA]</scope>
    <source>
        <strain evidence="3">cv. MN47</strain>
    </source>
</reference>
<proteinExistence type="predicted"/>
<feature type="region of interest" description="Disordered" evidence="1">
    <location>
        <begin position="1"/>
        <end position="65"/>
    </location>
</feature>
<accession>D7LEN2</accession>
<evidence type="ECO:0000313" key="2">
    <source>
        <dbReference type="EMBL" id="EFH56737.1"/>
    </source>
</evidence>
<organism evidence="3">
    <name type="scientific">Arabidopsis lyrata subsp. lyrata</name>
    <name type="common">Lyre-leaved rock-cress</name>
    <dbReference type="NCBI Taxonomy" id="81972"/>
    <lineage>
        <taxon>Eukaryota</taxon>
        <taxon>Viridiplantae</taxon>
        <taxon>Streptophyta</taxon>
        <taxon>Embryophyta</taxon>
        <taxon>Tracheophyta</taxon>
        <taxon>Spermatophyta</taxon>
        <taxon>Magnoliopsida</taxon>
        <taxon>eudicotyledons</taxon>
        <taxon>Gunneridae</taxon>
        <taxon>Pentapetalae</taxon>
        <taxon>rosids</taxon>
        <taxon>malvids</taxon>
        <taxon>Brassicales</taxon>
        <taxon>Brassicaceae</taxon>
        <taxon>Camelineae</taxon>
        <taxon>Arabidopsis</taxon>
    </lineage>
</organism>
<dbReference type="HOGENOM" id="CLU_2852703_0_0_1"/>
<feature type="compositionally biased region" description="Basic and acidic residues" evidence="1">
    <location>
        <begin position="20"/>
        <end position="35"/>
    </location>
</feature>
<dbReference type="Proteomes" id="UP000008694">
    <property type="component" value="Unassembled WGS sequence"/>
</dbReference>
<name>D7LEN2_ARALL</name>
<feature type="compositionally biased region" description="Basic and acidic residues" evidence="1">
    <location>
        <begin position="1"/>
        <end position="12"/>
    </location>
</feature>
<sequence length="65" mass="7483">MTLRSEEERRTEPPMLQTNETHEQREEEKPHKEAVARTATPSTPSTLRHVDSGLLEANLSRSETR</sequence>
<evidence type="ECO:0000256" key="1">
    <source>
        <dbReference type="SAM" id="MobiDB-lite"/>
    </source>
</evidence>
<gene>
    <name evidence="2" type="ORF">ARALYDRAFT_667540</name>
</gene>
<dbReference type="EMBL" id="GL348716">
    <property type="protein sequence ID" value="EFH56737.1"/>
    <property type="molecule type" value="Genomic_DNA"/>
</dbReference>